<feature type="compositionally biased region" description="Acidic residues" evidence="1">
    <location>
        <begin position="31"/>
        <end position="41"/>
    </location>
</feature>
<evidence type="ECO:0000313" key="3">
    <source>
        <dbReference type="Proteomes" id="UP000685013"/>
    </source>
</evidence>
<dbReference type="Proteomes" id="UP000685013">
    <property type="component" value="Chromosome 17"/>
</dbReference>
<organism evidence="2 3">
    <name type="scientific">Cucurbita argyrosperma subsp. sororia</name>
    <dbReference type="NCBI Taxonomy" id="37648"/>
    <lineage>
        <taxon>Eukaryota</taxon>
        <taxon>Viridiplantae</taxon>
        <taxon>Streptophyta</taxon>
        <taxon>Embryophyta</taxon>
        <taxon>Tracheophyta</taxon>
        <taxon>Spermatophyta</taxon>
        <taxon>Magnoliopsida</taxon>
        <taxon>eudicotyledons</taxon>
        <taxon>Gunneridae</taxon>
        <taxon>Pentapetalae</taxon>
        <taxon>rosids</taxon>
        <taxon>fabids</taxon>
        <taxon>Cucurbitales</taxon>
        <taxon>Cucurbitaceae</taxon>
        <taxon>Cucurbiteae</taxon>
        <taxon>Cucurbita</taxon>
    </lineage>
</organism>
<feature type="region of interest" description="Disordered" evidence="1">
    <location>
        <begin position="1"/>
        <end position="49"/>
    </location>
</feature>
<name>A0AAV6M515_9ROSI</name>
<gene>
    <name evidence="2" type="ORF">SDJN03_25690</name>
</gene>
<keyword evidence="3" id="KW-1185">Reference proteome</keyword>
<comment type="caution">
    <text evidence="2">The sequence shown here is derived from an EMBL/GenBank/DDBJ whole genome shotgun (WGS) entry which is preliminary data.</text>
</comment>
<dbReference type="EMBL" id="JAGKQH010000017">
    <property type="protein sequence ID" value="KAG6575051.1"/>
    <property type="molecule type" value="Genomic_DNA"/>
</dbReference>
<dbReference type="AlphaFoldDB" id="A0AAV6M515"/>
<feature type="compositionally biased region" description="Acidic residues" evidence="1">
    <location>
        <begin position="9"/>
        <end position="23"/>
    </location>
</feature>
<evidence type="ECO:0000256" key="1">
    <source>
        <dbReference type="SAM" id="MobiDB-lite"/>
    </source>
</evidence>
<proteinExistence type="predicted"/>
<reference evidence="2 3" key="1">
    <citation type="journal article" date="2021" name="Hortic Res">
        <title>The domestication of Cucurbita argyrosperma as revealed by the genome of its wild relative.</title>
        <authorList>
            <person name="Barrera-Redondo J."/>
            <person name="Sanchez-de la Vega G."/>
            <person name="Aguirre-Liguori J.A."/>
            <person name="Castellanos-Morales G."/>
            <person name="Gutierrez-Guerrero Y.T."/>
            <person name="Aguirre-Dugua X."/>
            <person name="Aguirre-Planter E."/>
            <person name="Tenaillon M.I."/>
            <person name="Lira-Saade R."/>
            <person name="Eguiarte L.E."/>
        </authorList>
    </citation>
    <scope>NUCLEOTIDE SEQUENCE [LARGE SCALE GENOMIC DNA]</scope>
    <source>
        <strain evidence="2">JBR-2021</strain>
    </source>
</reference>
<evidence type="ECO:0000313" key="2">
    <source>
        <dbReference type="EMBL" id="KAG6575051.1"/>
    </source>
</evidence>
<protein>
    <submittedName>
        <fullName evidence="2">Uncharacterized protein</fullName>
    </submittedName>
</protein>
<feature type="non-terminal residue" evidence="2">
    <location>
        <position position="1"/>
    </location>
</feature>
<accession>A0AAV6M515</accession>
<sequence>MSNGSRSSEEEEPTSEQINEELEAIARSAGSDEDESADDSGNDTLPVENGYEEVNFELISATYADTLVSVLINGAFPLGAWQDITNHLLVGLAATGA</sequence>